<dbReference type="GO" id="GO:0003735">
    <property type="term" value="F:structural constituent of ribosome"/>
    <property type="evidence" value="ECO:0007669"/>
    <property type="project" value="TreeGrafter"/>
</dbReference>
<dbReference type="STRING" id="278856.A0A212EWG9"/>
<evidence type="ECO:0000256" key="7">
    <source>
        <dbReference type="ARBA" id="ARBA00045681"/>
    </source>
</evidence>
<dbReference type="Pfam" id="PF09243">
    <property type="entry name" value="Rsm22"/>
    <property type="match status" value="1"/>
</dbReference>
<dbReference type="AlphaFoldDB" id="A0A212EWG9"/>
<dbReference type="EMBL" id="AGBW02011995">
    <property type="protein sequence ID" value="OWR45826.1"/>
    <property type="molecule type" value="Genomic_DNA"/>
</dbReference>
<evidence type="ECO:0000256" key="3">
    <source>
        <dbReference type="ARBA" id="ARBA00022946"/>
    </source>
</evidence>
<keyword evidence="5" id="KW-0411">Iron-sulfur</keyword>
<dbReference type="InterPro" id="IPR052571">
    <property type="entry name" value="Mt_RNA_Methyltransferase"/>
</dbReference>
<name>A0A212EWG9_DANPL</name>
<proteinExistence type="predicted"/>
<dbReference type="eggNOG" id="KOG2539">
    <property type="taxonomic scope" value="Eukaryota"/>
</dbReference>
<evidence type="ECO:0000256" key="5">
    <source>
        <dbReference type="ARBA" id="ARBA00023014"/>
    </source>
</evidence>
<keyword evidence="3" id="KW-0809">Transit peptide</keyword>
<dbReference type="PANTHER" id="PTHR13184">
    <property type="entry name" value="37S RIBOSOMAL PROTEIN S22"/>
    <property type="match status" value="1"/>
</dbReference>
<evidence type="ECO:0000256" key="1">
    <source>
        <dbReference type="ARBA" id="ARBA00004173"/>
    </source>
</evidence>
<dbReference type="Proteomes" id="UP000007151">
    <property type="component" value="Unassembled WGS sequence"/>
</dbReference>
<sequence length="91" mass="10410">MKYETLPFPSKSEVMAELFSYVILRKGARPSNDPGWPRVVRAPIVRSGHTICRMCTAQGELEEVIFSKAKYDQKTYRCARSCNWGDLLPVK</sequence>
<evidence type="ECO:0000313" key="9">
    <source>
        <dbReference type="Proteomes" id="UP000007151"/>
    </source>
</evidence>
<dbReference type="GO" id="GO:0006412">
    <property type="term" value="P:translation"/>
    <property type="evidence" value="ECO:0007669"/>
    <property type="project" value="InterPro"/>
</dbReference>
<dbReference type="GO" id="GO:0046872">
    <property type="term" value="F:metal ion binding"/>
    <property type="evidence" value="ECO:0007669"/>
    <property type="project" value="UniProtKB-KW"/>
</dbReference>
<keyword evidence="4" id="KW-0408">Iron</keyword>
<keyword evidence="6" id="KW-0496">Mitochondrion</keyword>
<dbReference type="GO" id="GO:0005763">
    <property type="term" value="C:mitochondrial small ribosomal subunit"/>
    <property type="evidence" value="ECO:0007669"/>
    <property type="project" value="TreeGrafter"/>
</dbReference>
<dbReference type="GO" id="GO:0008168">
    <property type="term" value="F:methyltransferase activity"/>
    <property type="evidence" value="ECO:0007669"/>
    <property type="project" value="InterPro"/>
</dbReference>
<evidence type="ECO:0000256" key="2">
    <source>
        <dbReference type="ARBA" id="ARBA00022723"/>
    </source>
</evidence>
<comment type="caution">
    <text evidence="8">The sequence shown here is derived from an EMBL/GenBank/DDBJ whole genome shotgun (WGS) entry which is preliminary data.</text>
</comment>
<comment type="subcellular location">
    <subcellularLocation>
        <location evidence="1">Mitochondrion</location>
    </subcellularLocation>
</comment>
<reference evidence="8 9" key="1">
    <citation type="journal article" date="2011" name="Cell">
        <title>The monarch butterfly genome yields insights into long-distance migration.</title>
        <authorList>
            <person name="Zhan S."/>
            <person name="Merlin C."/>
            <person name="Boore J.L."/>
            <person name="Reppert S.M."/>
        </authorList>
    </citation>
    <scope>NUCLEOTIDE SEQUENCE [LARGE SCALE GENOMIC DNA]</scope>
    <source>
        <strain evidence="8">F-2</strain>
    </source>
</reference>
<dbReference type="KEGG" id="dpl:KGM_201615"/>
<evidence type="ECO:0000256" key="4">
    <source>
        <dbReference type="ARBA" id="ARBA00023004"/>
    </source>
</evidence>
<organism evidence="8 9">
    <name type="scientific">Danaus plexippus plexippus</name>
    <dbReference type="NCBI Taxonomy" id="278856"/>
    <lineage>
        <taxon>Eukaryota</taxon>
        <taxon>Metazoa</taxon>
        <taxon>Ecdysozoa</taxon>
        <taxon>Arthropoda</taxon>
        <taxon>Hexapoda</taxon>
        <taxon>Insecta</taxon>
        <taxon>Pterygota</taxon>
        <taxon>Neoptera</taxon>
        <taxon>Endopterygota</taxon>
        <taxon>Lepidoptera</taxon>
        <taxon>Glossata</taxon>
        <taxon>Ditrysia</taxon>
        <taxon>Papilionoidea</taxon>
        <taxon>Nymphalidae</taxon>
        <taxon>Danainae</taxon>
        <taxon>Danaini</taxon>
        <taxon>Danaina</taxon>
        <taxon>Danaus</taxon>
        <taxon>Danaus</taxon>
    </lineage>
</organism>
<gene>
    <name evidence="8" type="ORF">KGM_201615</name>
</gene>
<dbReference type="PANTHER" id="PTHR13184:SF5">
    <property type="entry name" value="METHYLTRANSFERASE-LIKE PROTEIN 17, MITOCHONDRIAL"/>
    <property type="match status" value="1"/>
</dbReference>
<dbReference type="GO" id="GO:0051536">
    <property type="term" value="F:iron-sulfur cluster binding"/>
    <property type="evidence" value="ECO:0007669"/>
    <property type="project" value="UniProtKB-KW"/>
</dbReference>
<dbReference type="InParanoid" id="A0A212EWG9"/>
<protein>
    <submittedName>
        <fullName evidence="8">RSM22 protein</fullName>
    </submittedName>
</protein>
<comment type="function">
    <text evidence="7">Mitochondrial ribosome (mitoribosome) assembly factor. Binds at the interface of the head and body domains of the mitochondrial small ribosomal subunit (mt-SSU), occluding the mRNA channel and preventing compaction of the head domain towards the body. Probable inactive methyltransferase: retains the characteristic folding and ability to bind S-adenosyl-L-methionine, but it probably lost its methyltransferase activity.</text>
</comment>
<keyword evidence="2" id="KW-0479">Metal-binding</keyword>
<dbReference type="InterPro" id="IPR015324">
    <property type="entry name" value="Ribosomal_Rsm22-like"/>
</dbReference>
<keyword evidence="9" id="KW-1185">Reference proteome</keyword>
<evidence type="ECO:0000313" key="8">
    <source>
        <dbReference type="EMBL" id="OWR45826.1"/>
    </source>
</evidence>
<accession>A0A212EWG9</accession>
<evidence type="ECO:0000256" key="6">
    <source>
        <dbReference type="ARBA" id="ARBA00023128"/>
    </source>
</evidence>